<dbReference type="SUPFAM" id="SSF52151">
    <property type="entry name" value="FabD/lysophospholipase-like"/>
    <property type="match status" value="1"/>
</dbReference>
<dbReference type="Pfam" id="PF00550">
    <property type="entry name" value="PP-binding"/>
    <property type="match status" value="1"/>
</dbReference>
<dbReference type="GO" id="GO:0006633">
    <property type="term" value="P:fatty acid biosynthetic process"/>
    <property type="evidence" value="ECO:0007669"/>
    <property type="project" value="InterPro"/>
</dbReference>
<comment type="caution">
    <text evidence="8">The sequence shown here is derived from an EMBL/GenBank/DDBJ whole genome shotgun (WGS) entry which is preliminary data.</text>
</comment>
<dbReference type="Pfam" id="PF00975">
    <property type="entry name" value="Thioesterase"/>
    <property type="match status" value="1"/>
</dbReference>
<dbReference type="STRING" id="1210086.GCA_001613105_00024"/>
<dbReference type="Gene3D" id="3.40.47.10">
    <property type="match status" value="1"/>
</dbReference>
<reference evidence="8 9" key="1">
    <citation type="submission" date="2018-07" db="EMBL/GenBank/DDBJ databases">
        <title>Genomic Encyclopedia of Type Strains, Phase IV (KMG-IV): sequencing the most valuable type-strain genomes for metagenomic binning, comparative biology and taxonomic classification.</title>
        <authorList>
            <person name="Goeker M."/>
        </authorList>
    </citation>
    <scope>NUCLEOTIDE SEQUENCE [LARGE SCALE GENOMIC DNA]</scope>
    <source>
        <strain evidence="8 9">DSM 44290</strain>
    </source>
</reference>
<keyword evidence="2" id="KW-0597">Phosphoprotein</keyword>
<evidence type="ECO:0000256" key="1">
    <source>
        <dbReference type="ARBA" id="ARBA00022450"/>
    </source>
</evidence>
<keyword evidence="4" id="KW-0511">Multifunctional enzyme</keyword>
<evidence type="ECO:0000313" key="8">
    <source>
        <dbReference type="EMBL" id="RDI68640.1"/>
    </source>
</evidence>
<dbReference type="GO" id="GO:0004312">
    <property type="term" value="F:fatty acid synthase activity"/>
    <property type="evidence" value="ECO:0007669"/>
    <property type="project" value="TreeGrafter"/>
</dbReference>
<sequence>MSAYLSRPPRRSARMRLFCFPHSGGGASVFRGWHRDLPGWVDVLPVLLPGREERSDEPPRADLNELADAIADALRPHLDAPFALFGHSLGGLLAYEVALRLQRVGAPTPAALLVAGLSAPHRLTPEPMHELADEQLLDRIFELGGTPAELRDDRDLIHSALPALRADVTMFSTYRHQPAPRLACPITVLNGRNDALAPPEHASEWNALTTAALRTHALPGTHFFVHSHHHELTRIITAELRRYSPPDNRQRPIAPGTSGQGTSGADSHGRGEPDTRGISGTVSRGRGEPIAVVGIGCRLPNADGPQALWRLLVDGVDAVTEVPGRRADHPGVYGRLPAAPDGFRRFGGFLDDVAGFDAAFFGISPREADRMDPQQRLLLEVAWEALEDAGIPPTALAGTRTGVFVGQMGRDYWELQARHGSLDLHALTGGGLASFMSGRISFALDLRGPSVSVDTACSSSLTAVHLAWQSLQLGDSDLALAAGANLVLLPELAAVYEQVGLMSRQGRCRFGDATGDGFVRSDGVGVVVLKPLARARADGNRVYAVIASSASNNDGSGGGSLVAPAQDAQERLLRDALDRAGMDPAAVDYVEAHGTGTNTGDAIELRALSAVFAGTRPAGRPCLVGSVKTNIGHPEGAAGISGFIKTVLSLHHRMIPANPLLTEPHPVLLEPDTPLRVPTEPVAWPEDSLPVAGVTSFGLSGTNVHVVLTAAPAQADPGDDEASPLVLPLSARDPGALRALASAYADRLDGADPVTARRVCAVAARGRAHHEWRSAVAALDGDGLAAALRDRASEEISQRPGGGVRIAFVFPGHGSQWVGMGRELLNTSATFRAAIENCDAAIRSEAGWSLLKVLEADDGEQLARTAVIQPAVWAMQVALAQHWRFWGVRPDVVIGHSFGEVAAATIAGAIELDDAARLICRRGELTAQADGLGGMIAVTLPAAEAEAAAARYHDRIVVAARNSPRLTVLSGEHDALEELLAELQGAGVRAGRVRINFASHSRFMDPLRPRLIDALAGLRVRPAAVPFRSTVTGERMSGPDLDARYWADNLRSSVRFADVIAAENAMGPTVFLEISPHSVLAPAIEQCLAVDTHGHGTVVPGLRRKVSETARLAELAARLYTAGVDPDWTAIHPTLTLPDEVPTYPWQRRRTWFTTDWSAEADRIPAEPAAPPPPPATAGGLVGDLTAELGAVLGLAAERIPRRRPLREVGCDSLAAVEIRARLEQRWQIRIPSSTVLGASVEDLVEAITAVHPDADGGREREGQS</sequence>
<dbReference type="Gene3D" id="3.30.70.3290">
    <property type="match status" value="1"/>
</dbReference>
<evidence type="ECO:0000256" key="4">
    <source>
        <dbReference type="ARBA" id="ARBA00023268"/>
    </source>
</evidence>
<dbReference type="GO" id="GO:0071770">
    <property type="term" value="P:DIM/DIP cell wall layer assembly"/>
    <property type="evidence" value="ECO:0007669"/>
    <property type="project" value="TreeGrafter"/>
</dbReference>
<dbReference type="GO" id="GO:0031177">
    <property type="term" value="F:phosphopantetheine binding"/>
    <property type="evidence" value="ECO:0007669"/>
    <property type="project" value="InterPro"/>
</dbReference>
<dbReference type="CDD" id="cd00833">
    <property type="entry name" value="PKS"/>
    <property type="match status" value="1"/>
</dbReference>
<dbReference type="AlphaFoldDB" id="A0A370IDG6"/>
<dbReference type="InterPro" id="IPR018201">
    <property type="entry name" value="Ketoacyl_synth_AS"/>
</dbReference>
<dbReference type="InterPro" id="IPR032821">
    <property type="entry name" value="PKS_assoc"/>
</dbReference>
<gene>
    <name evidence="8" type="ORF">DFR76_101175</name>
</gene>
<dbReference type="PROSITE" id="PS50075">
    <property type="entry name" value="CARRIER"/>
    <property type="match status" value="1"/>
</dbReference>
<dbReference type="SUPFAM" id="SSF53901">
    <property type="entry name" value="Thiolase-like"/>
    <property type="match status" value="1"/>
</dbReference>
<evidence type="ECO:0000256" key="2">
    <source>
        <dbReference type="ARBA" id="ARBA00022553"/>
    </source>
</evidence>
<dbReference type="SMART" id="SM00824">
    <property type="entry name" value="PKS_TE"/>
    <property type="match status" value="1"/>
</dbReference>
<dbReference type="SMART" id="SM00823">
    <property type="entry name" value="PKS_PP"/>
    <property type="match status" value="1"/>
</dbReference>
<keyword evidence="3 8" id="KW-0808">Transferase</keyword>
<dbReference type="GO" id="GO:0005737">
    <property type="term" value="C:cytoplasm"/>
    <property type="evidence" value="ECO:0007669"/>
    <property type="project" value="TreeGrafter"/>
</dbReference>
<dbReference type="SMART" id="SM00827">
    <property type="entry name" value="PKS_AT"/>
    <property type="match status" value="1"/>
</dbReference>
<proteinExistence type="predicted"/>
<dbReference type="Pfam" id="PF00109">
    <property type="entry name" value="ketoacyl-synt"/>
    <property type="match status" value="1"/>
</dbReference>
<dbReference type="InterPro" id="IPR014030">
    <property type="entry name" value="Ketoacyl_synth_N"/>
</dbReference>
<dbReference type="InterPro" id="IPR014043">
    <property type="entry name" value="Acyl_transferase_dom"/>
</dbReference>
<dbReference type="Gene3D" id="3.40.50.1820">
    <property type="entry name" value="alpha/beta hydrolase"/>
    <property type="match status" value="1"/>
</dbReference>
<dbReference type="InterPro" id="IPR050091">
    <property type="entry name" value="PKS_NRPS_Biosynth_Enz"/>
</dbReference>
<dbReference type="InterPro" id="IPR020802">
    <property type="entry name" value="TesA-like"/>
</dbReference>
<name>A0A370IDG6_9NOCA</name>
<dbReference type="InterPro" id="IPR001031">
    <property type="entry name" value="Thioesterase"/>
</dbReference>
<dbReference type="Pfam" id="PF16197">
    <property type="entry name" value="KAsynt_C_assoc"/>
    <property type="match status" value="1"/>
</dbReference>
<feature type="region of interest" description="Disordered" evidence="5">
    <location>
        <begin position="241"/>
        <end position="285"/>
    </location>
</feature>
<dbReference type="PANTHER" id="PTHR43775">
    <property type="entry name" value="FATTY ACID SYNTHASE"/>
    <property type="match status" value="1"/>
</dbReference>
<feature type="domain" description="Ketosynthase family 3 (KS3)" evidence="7">
    <location>
        <begin position="287"/>
        <end position="710"/>
    </location>
</feature>
<dbReference type="InterPro" id="IPR020841">
    <property type="entry name" value="PKS_Beta-ketoAc_synthase_dom"/>
</dbReference>
<dbReference type="InterPro" id="IPR016039">
    <property type="entry name" value="Thiolase-like"/>
</dbReference>
<evidence type="ECO:0000313" key="9">
    <source>
        <dbReference type="Proteomes" id="UP000254869"/>
    </source>
</evidence>
<feature type="domain" description="Carrier" evidence="6">
    <location>
        <begin position="1176"/>
        <end position="1255"/>
    </location>
</feature>
<dbReference type="SUPFAM" id="SSF55048">
    <property type="entry name" value="Probable ACP-binding domain of malonyl-CoA ACP transacylase"/>
    <property type="match status" value="1"/>
</dbReference>
<dbReference type="Gene3D" id="1.10.1200.10">
    <property type="entry name" value="ACP-like"/>
    <property type="match status" value="1"/>
</dbReference>
<dbReference type="InterPro" id="IPR016035">
    <property type="entry name" value="Acyl_Trfase/lysoPLipase"/>
</dbReference>
<evidence type="ECO:0000256" key="5">
    <source>
        <dbReference type="SAM" id="MobiDB-lite"/>
    </source>
</evidence>
<dbReference type="InterPro" id="IPR020806">
    <property type="entry name" value="PKS_PP-bd"/>
</dbReference>
<keyword evidence="9" id="KW-1185">Reference proteome</keyword>
<dbReference type="PROSITE" id="PS00606">
    <property type="entry name" value="KS3_1"/>
    <property type="match status" value="1"/>
</dbReference>
<dbReference type="InterPro" id="IPR009081">
    <property type="entry name" value="PP-bd_ACP"/>
</dbReference>
<evidence type="ECO:0000259" key="6">
    <source>
        <dbReference type="PROSITE" id="PS50075"/>
    </source>
</evidence>
<dbReference type="SMART" id="SM00825">
    <property type="entry name" value="PKS_KS"/>
    <property type="match status" value="1"/>
</dbReference>
<dbReference type="Proteomes" id="UP000254869">
    <property type="component" value="Unassembled WGS sequence"/>
</dbReference>
<dbReference type="InterPro" id="IPR016036">
    <property type="entry name" value="Malonyl_transacylase_ACP-bd"/>
</dbReference>
<dbReference type="PROSITE" id="PS52004">
    <property type="entry name" value="KS3_2"/>
    <property type="match status" value="1"/>
</dbReference>
<dbReference type="RefSeq" id="WP_082875381.1">
    <property type="nucleotide sequence ID" value="NZ_QQBC01000001.1"/>
</dbReference>
<dbReference type="Gene3D" id="3.40.366.10">
    <property type="entry name" value="Malonyl-Coenzyme A Acyl Carrier Protein, domain 2"/>
    <property type="match status" value="1"/>
</dbReference>
<organism evidence="8 9">
    <name type="scientific">Nocardia pseudobrasiliensis</name>
    <dbReference type="NCBI Taxonomy" id="45979"/>
    <lineage>
        <taxon>Bacteria</taxon>
        <taxon>Bacillati</taxon>
        <taxon>Actinomycetota</taxon>
        <taxon>Actinomycetes</taxon>
        <taxon>Mycobacteriales</taxon>
        <taxon>Nocardiaceae</taxon>
        <taxon>Nocardia</taxon>
    </lineage>
</organism>
<dbReference type="GO" id="GO:0005886">
    <property type="term" value="C:plasma membrane"/>
    <property type="evidence" value="ECO:0007669"/>
    <property type="project" value="TreeGrafter"/>
</dbReference>
<dbReference type="PANTHER" id="PTHR43775:SF37">
    <property type="entry name" value="SI:DKEY-61P9.11"/>
    <property type="match status" value="1"/>
</dbReference>
<dbReference type="Pfam" id="PF02801">
    <property type="entry name" value="Ketoacyl-synt_C"/>
    <property type="match status" value="1"/>
</dbReference>
<keyword evidence="1" id="KW-0596">Phosphopantetheine</keyword>
<evidence type="ECO:0000259" key="7">
    <source>
        <dbReference type="PROSITE" id="PS52004"/>
    </source>
</evidence>
<dbReference type="Pfam" id="PF00698">
    <property type="entry name" value="Acyl_transf_1"/>
    <property type="match status" value="1"/>
</dbReference>
<dbReference type="GO" id="GO:0004315">
    <property type="term" value="F:3-oxoacyl-[acyl-carrier-protein] synthase activity"/>
    <property type="evidence" value="ECO:0007669"/>
    <property type="project" value="InterPro"/>
</dbReference>
<dbReference type="SUPFAM" id="SSF53474">
    <property type="entry name" value="alpha/beta-Hydrolases"/>
    <property type="match status" value="1"/>
</dbReference>
<evidence type="ECO:0000256" key="3">
    <source>
        <dbReference type="ARBA" id="ARBA00022679"/>
    </source>
</evidence>
<accession>A0A370IDG6</accession>
<dbReference type="InterPro" id="IPR001227">
    <property type="entry name" value="Ac_transferase_dom_sf"/>
</dbReference>
<dbReference type="InterPro" id="IPR029058">
    <property type="entry name" value="AB_hydrolase_fold"/>
</dbReference>
<feature type="compositionally biased region" description="Basic and acidic residues" evidence="5">
    <location>
        <begin position="241"/>
        <end position="250"/>
    </location>
</feature>
<dbReference type="InterPro" id="IPR014031">
    <property type="entry name" value="Ketoacyl_synth_C"/>
</dbReference>
<dbReference type="InterPro" id="IPR036736">
    <property type="entry name" value="ACP-like_sf"/>
</dbReference>
<protein>
    <submittedName>
        <fullName evidence="8">Acyl transferase domain-containing protein</fullName>
    </submittedName>
</protein>
<dbReference type="SUPFAM" id="SSF47336">
    <property type="entry name" value="ACP-like"/>
    <property type="match status" value="1"/>
</dbReference>
<dbReference type="EMBL" id="QQBC01000001">
    <property type="protein sequence ID" value="RDI68640.1"/>
    <property type="molecule type" value="Genomic_DNA"/>
</dbReference>